<evidence type="ECO:0000259" key="8">
    <source>
        <dbReference type="PROSITE" id="PS50110"/>
    </source>
</evidence>
<evidence type="ECO:0000256" key="2">
    <source>
        <dbReference type="ARBA" id="ARBA00023012"/>
    </source>
</evidence>
<sequence length="228" mass="27288">MLKEEYKNLKILYVEDEENIRSNATSYLKRIFTNVYEAKDAFEAMEKIETFSPHLVITDIKMPKKNGLDMIRQIRQKDKDTQFIVLTAFTNTNYLLDAIDLHLVKYLTKPIKHETIFPLLMQCAKKIFDNKNTKKYICENCYFDLVNEVLKIEDEIIKLSKNETLFFKLLCENFSRVVTYEEIQNYIWYDEYMSENAIRLLVRDLRKKLPINCIKNLSKVGYKIELFQ</sequence>
<dbReference type="GO" id="GO:0005829">
    <property type="term" value="C:cytosol"/>
    <property type="evidence" value="ECO:0007669"/>
    <property type="project" value="TreeGrafter"/>
</dbReference>
<feature type="domain" description="Response regulatory" evidence="8">
    <location>
        <begin position="10"/>
        <end position="124"/>
    </location>
</feature>
<feature type="modified residue" description="4-aspartylphosphate" evidence="6">
    <location>
        <position position="59"/>
    </location>
</feature>
<dbReference type="Proteomes" id="UP000290092">
    <property type="component" value="Unassembled WGS sequence"/>
</dbReference>
<keyword evidence="2" id="KW-0902">Two-component regulatory system</keyword>
<dbReference type="CDD" id="cd00383">
    <property type="entry name" value="trans_reg_C"/>
    <property type="match status" value="1"/>
</dbReference>
<dbReference type="Pfam" id="PF00072">
    <property type="entry name" value="Response_reg"/>
    <property type="match status" value="1"/>
</dbReference>
<dbReference type="AlphaFoldDB" id="A0AAX2AI13"/>
<evidence type="ECO:0000259" key="9">
    <source>
        <dbReference type="PROSITE" id="PS51755"/>
    </source>
</evidence>
<evidence type="ECO:0000313" key="10">
    <source>
        <dbReference type="EMBL" id="RXK16493.1"/>
    </source>
</evidence>
<proteinExistence type="predicted"/>
<dbReference type="PROSITE" id="PS50110">
    <property type="entry name" value="RESPONSE_REGULATORY"/>
    <property type="match status" value="1"/>
</dbReference>
<dbReference type="GO" id="GO:0032993">
    <property type="term" value="C:protein-DNA complex"/>
    <property type="evidence" value="ECO:0007669"/>
    <property type="project" value="TreeGrafter"/>
</dbReference>
<dbReference type="GO" id="GO:0000976">
    <property type="term" value="F:transcription cis-regulatory region binding"/>
    <property type="evidence" value="ECO:0007669"/>
    <property type="project" value="TreeGrafter"/>
</dbReference>
<protein>
    <submittedName>
        <fullName evidence="10">DNA-binding response regulator</fullName>
    </submittedName>
</protein>
<keyword evidence="11" id="KW-1185">Reference proteome</keyword>
<dbReference type="InterPro" id="IPR001867">
    <property type="entry name" value="OmpR/PhoB-type_DNA-bd"/>
</dbReference>
<dbReference type="SMART" id="SM00448">
    <property type="entry name" value="REC"/>
    <property type="match status" value="1"/>
</dbReference>
<dbReference type="Pfam" id="PF00486">
    <property type="entry name" value="Trans_reg_C"/>
    <property type="match status" value="1"/>
</dbReference>
<accession>A0AAX2AI13</accession>
<dbReference type="PROSITE" id="PS51755">
    <property type="entry name" value="OMPR_PHOB"/>
    <property type="match status" value="1"/>
</dbReference>
<name>A0AAX2AI13_9BACT</name>
<reference evidence="10 11" key="1">
    <citation type="submission" date="2017-09" db="EMBL/GenBank/DDBJ databases">
        <title>Genomics of the genus Arcobacter.</title>
        <authorList>
            <person name="Perez-Cataluna A."/>
            <person name="Figueras M.J."/>
            <person name="Salas-Masso N."/>
        </authorList>
    </citation>
    <scope>NUCLEOTIDE SEQUENCE [LARGE SCALE GENOMIC DNA]</scope>
    <source>
        <strain evidence="10 11">CECT 7386</strain>
    </source>
</reference>
<dbReference type="GO" id="GO:0000156">
    <property type="term" value="F:phosphorelay response regulator activity"/>
    <property type="evidence" value="ECO:0007669"/>
    <property type="project" value="TreeGrafter"/>
</dbReference>
<dbReference type="SUPFAM" id="SSF46894">
    <property type="entry name" value="C-terminal effector domain of the bipartite response regulators"/>
    <property type="match status" value="1"/>
</dbReference>
<keyword evidence="4 7" id="KW-0238">DNA-binding</keyword>
<feature type="domain" description="OmpR/PhoB-type" evidence="9">
    <location>
        <begin position="133"/>
        <end position="226"/>
    </location>
</feature>
<dbReference type="SUPFAM" id="SSF52172">
    <property type="entry name" value="CheY-like"/>
    <property type="match status" value="1"/>
</dbReference>
<keyword evidence="1 6" id="KW-0597">Phosphoprotein</keyword>
<evidence type="ECO:0000313" key="11">
    <source>
        <dbReference type="Proteomes" id="UP000290092"/>
    </source>
</evidence>
<dbReference type="InterPro" id="IPR039420">
    <property type="entry name" value="WalR-like"/>
</dbReference>
<dbReference type="Gene3D" id="3.40.50.2300">
    <property type="match status" value="1"/>
</dbReference>
<dbReference type="KEGG" id="amyt:AMYT_0429"/>
<comment type="caution">
    <text evidence="10">The sequence shown here is derived from an EMBL/GenBank/DDBJ whole genome shotgun (WGS) entry which is preliminary data.</text>
</comment>
<dbReference type="PANTHER" id="PTHR48111:SF1">
    <property type="entry name" value="TWO-COMPONENT RESPONSE REGULATOR ORR33"/>
    <property type="match status" value="1"/>
</dbReference>
<evidence type="ECO:0000256" key="1">
    <source>
        <dbReference type="ARBA" id="ARBA00022553"/>
    </source>
</evidence>
<evidence type="ECO:0000256" key="6">
    <source>
        <dbReference type="PROSITE-ProRule" id="PRU00169"/>
    </source>
</evidence>
<evidence type="ECO:0000256" key="4">
    <source>
        <dbReference type="ARBA" id="ARBA00023125"/>
    </source>
</evidence>
<evidence type="ECO:0000256" key="7">
    <source>
        <dbReference type="PROSITE-ProRule" id="PRU01091"/>
    </source>
</evidence>
<dbReference type="InterPro" id="IPR036388">
    <property type="entry name" value="WH-like_DNA-bd_sf"/>
</dbReference>
<organism evidence="10 11">
    <name type="scientific">Malaciobacter mytili LMG 24559</name>
    <dbReference type="NCBI Taxonomy" id="1032238"/>
    <lineage>
        <taxon>Bacteria</taxon>
        <taxon>Pseudomonadati</taxon>
        <taxon>Campylobacterota</taxon>
        <taxon>Epsilonproteobacteria</taxon>
        <taxon>Campylobacterales</taxon>
        <taxon>Arcobacteraceae</taxon>
        <taxon>Malaciobacter</taxon>
    </lineage>
</organism>
<dbReference type="CDD" id="cd17536">
    <property type="entry name" value="REC_YesN-like"/>
    <property type="match status" value="1"/>
</dbReference>
<evidence type="ECO:0000256" key="5">
    <source>
        <dbReference type="ARBA" id="ARBA00023163"/>
    </source>
</evidence>
<dbReference type="Gene3D" id="1.10.10.10">
    <property type="entry name" value="Winged helix-like DNA-binding domain superfamily/Winged helix DNA-binding domain"/>
    <property type="match status" value="1"/>
</dbReference>
<keyword evidence="5" id="KW-0804">Transcription</keyword>
<dbReference type="InterPro" id="IPR011006">
    <property type="entry name" value="CheY-like_superfamily"/>
</dbReference>
<dbReference type="InterPro" id="IPR016032">
    <property type="entry name" value="Sig_transdc_resp-reg_C-effctor"/>
</dbReference>
<keyword evidence="3" id="KW-0805">Transcription regulation</keyword>
<gene>
    <name evidence="10" type="ORF">CP985_03120</name>
</gene>
<dbReference type="InterPro" id="IPR001789">
    <property type="entry name" value="Sig_transdc_resp-reg_receiver"/>
</dbReference>
<dbReference type="RefSeq" id="WP_114840925.1">
    <property type="nucleotide sequence ID" value="NZ_CP031219.1"/>
</dbReference>
<evidence type="ECO:0000256" key="3">
    <source>
        <dbReference type="ARBA" id="ARBA00023015"/>
    </source>
</evidence>
<dbReference type="EMBL" id="NXID01000007">
    <property type="protein sequence ID" value="RXK16493.1"/>
    <property type="molecule type" value="Genomic_DNA"/>
</dbReference>
<dbReference type="GO" id="GO:0006355">
    <property type="term" value="P:regulation of DNA-templated transcription"/>
    <property type="evidence" value="ECO:0007669"/>
    <property type="project" value="InterPro"/>
</dbReference>
<dbReference type="PANTHER" id="PTHR48111">
    <property type="entry name" value="REGULATOR OF RPOS"/>
    <property type="match status" value="1"/>
</dbReference>
<feature type="DNA-binding region" description="OmpR/PhoB-type" evidence="7">
    <location>
        <begin position="133"/>
        <end position="226"/>
    </location>
</feature>
<dbReference type="SMART" id="SM00862">
    <property type="entry name" value="Trans_reg_C"/>
    <property type="match status" value="1"/>
</dbReference>